<dbReference type="KEGG" id="ddh:Desde_0832"/>
<dbReference type="AlphaFoldDB" id="I4A5P3"/>
<name>I4A5P3_DESDJ</name>
<evidence type="ECO:0000313" key="2">
    <source>
        <dbReference type="Proteomes" id="UP000006053"/>
    </source>
</evidence>
<dbReference type="eggNOG" id="ENOG50338PP">
    <property type="taxonomic scope" value="Bacteria"/>
</dbReference>
<accession>I4A5P3</accession>
<dbReference type="SUPFAM" id="SSF54786">
    <property type="entry name" value="YcfA/nrd intein domain"/>
    <property type="match status" value="1"/>
</dbReference>
<gene>
    <name evidence="1" type="ordered locus">Desde_0832</name>
</gene>
<dbReference type="Proteomes" id="UP000006053">
    <property type="component" value="Chromosome"/>
</dbReference>
<dbReference type="RefSeq" id="WP_014792771.1">
    <property type="nucleotide sequence ID" value="NC_018017.1"/>
</dbReference>
<dbReference type="OrthoDB" id="361893at2"/>
<keyword evidence="2" id="KW-1185">Reference proteome</keyword>
<sequence length="83" mass="9643">MTKLDKLFAEIVNNPKDVKFEDIDKVLKYYGFERRNAKGGSSHYTYFHSLLPDILTIPKNRPIKAVYVKKAISAIQRLDRGEE</sequence>
<dbReference type="HOGENOM" id="CLU_164851_1_1_9"/>
<dbReference type="EMBL" id="CP003348">
    <property type="protein sequence ID" value="AFL99277.1"/>
    <property type="molecule type" value="Genomic_DNA"/>
</dbReference>
<evidence type="ECO:0000313" key="1">
    <source>
        <dbReference type="EMBL" id="AFL99277.1"/>
    </source>
</evidence>
<proteinExistence type="predicted"/>
<reference evidence="2" key="1">
    <citation type="submission" date="2012-06" db="EMBL/GenBank/DDBJ databases">
        <title>Complete sequence of Desulfitobacterium dehalogenans ATCC 51507.</title>
        <authorList>
            <person name="Lucas S."/>
            <person name="Han J."/>
            <person name="Lapidus A."/>
            <person name="Cheng J.-F."/>
            <person name="Goodwin L."/>
            <person name="Pitluck S."/>
            <person name="Peters L."/>
            <person name="Ovchinnikova G."/>
            <person name="Teshima H."/>
            <person name="Detter J.C."/>
            <person name="Han C."/>
            <person name="Tapia R."/>
            <person name="Land M."/>
            <person name="Hauser L."/>
            <person name="Kyrpides N."/>
            <person name="Ivanova N."/>
            <person name="Pagani I."/>
            <person name="Kruse T."/>
            <person name="de Vos W.M."/>
            <person name="Smidt H."/>
            <person name="Woyke T."/>
        </authorList>
    </citation>
    <scope>NUCLEOTIDE SEQUENCE [LARGE SCALE GENOMIC DNA]</scope>
    <source>
        <strain evidence="2">ATCC 51507 / DSM 9161 / JW/IU-DC1</strain>
    </source>
</reference>
<dbReference type="STRING" id="756499.Desde_0832"/>
<evidence type="ECO:0008006" key="3">
    <source>
        <dbReference type="Google" id="ProtNLM"/>
    </source>
</evidence>
<organism evidence="1 2">
    <name type="scientific">Desulfitobacterium dehalogenans (strain ATCC 51507 / DSM 9161 / JW/IU-DC1)</name>
    <dbReference type="NCBI Taxonomy" id="756499"/>
    <lineage>
        <taxon>Bacteria</taxon>
        <taxon>Bacillati</taxon>
        <taxon>Bacillota</taxon>
        <taxon>Clostridia</taxon>
        <taxon>Eubacteriales</taxon>
        <taxon>Desulfitobacteriaceae</taxon>
        <taxon>Desulfitobacterium</taxon>
    </lineage>
</organism>
<protein>
    <recommendedName>
        <fullName evidence="3">Type II toxin-antitoxin system HicA family toxin</fullName>
    </recommendedName>
</protein>
<reference evidence="1 2" key="2">
    <citation type="journal article" date="2015" name="J. Bacteriol.">
        <title>Genomic, proteomic, and biochemical analysis of the organohalide respiratory pathway in Desulfitobacterium dehalogenans.</title>
        <authorList>
            <person name="Kruse T."/>
            <person name="van de Pas B.A."/>
            <person name="Atteia A."/>
            <person name="Krab K."/>
            <person name="Hagen W.R."/>
            <person name="Goodwin L."/>
            <person name="Chain P."/>
            <person name="Boeren S."/>
            <person name="Maphosa F."/>
            <person name="Schraa G."/>
            <person name="de Vos W.M."/>
            <person name="van der Oost J."/>
            <person name="Smidt H."/>
            <person name="Stams A.J."/>
        </authorList>
    </citation>
    <scope>NUCLEOTIDE SEQUENCE [LARGE SCALE GENOMIC DNA]</scope>
    <source>
        <strain evidence="2">ATCC 51507 / DSM 9161 / JW/IU-DC1</strain>
    </source>
</reference>